<comment type="caution">
    <text evidence="3">The sequence shown here is derived from an EMBL/GenBank/DDBJ whole genome shotgun (WGS) entry which is preliminary data.</text>
</comment>
<feature type="transmembrane region" description="Helical" evidence="1">
    <location>
        <begin position="176"/>
        <end position="194"/>
    </location>
</feature>
<dbReference type="EMBL" id="BMKC01000002">
    <property type="protein sequence ID" value="GGA81868.1"/>
    <property type="molecule type" value="Genomic_DNA"/>
</dbReference>
<evidence type="ECO:0000259" key="2">
    <source>
        <dbReference type="Pfam" id="PF00487"/>
    </source>
</evidence>
<name>A0ABQ1HKY8_9GAMM</name>
<feature type="transmembrane region" description="Helical" evidence="1">
    <location>
        <begin position="88"/>
        <end position="108"/>
    </location>
</feature>
<gene>
    <name evidence="3" type="ORF">GCM10011521_20270</name>
</gene>
<reference evidence="4" key="1">
    <citation type="journal article" date="2019" name="Int. J. Syst. Evol. Microbiol.">
        <title>The Global Catalogue of Microorganisms (GCM) 10K type strain sequencing project: providing services to taxonomists for standard genome sequencing and annotation.</title>
        <authorList>
            <consortium name="The Broad Institute Genomics Platform"/>
            <consortium name="The Broad Institute Genome Sequencing Center for Infectious Disease"/>
            <person name="Wu L."/>
            <person name="Ma J."/>
        </authorList>
    </citation>
    <scope>NUCLEOTIDE SEQUENCE [LARGE SCALE GENOMIC DNA]</scope>
    <source>
        <strain evidence="4">CGMCC 1.15905</strain>
    </source>
</reference>
<dbReference type="Pfam" id="PF00487">
    <property type="entry name" value="FA_desaturase"/>
    <property type="match status" value="1"/>
</dbReference>
<feature type="transmembrane region" description="Helical" evidence="1">
    <location>
        <begin position="20"/>
        <end position="40"/>
    </location>
</feature>
<organism evidence="3 4">
    <name type="scientific">Arenimonas soli</name>
    <dbReference type="NCBI Taxonomy" id="2269504"/>
    <lineage>
        <taxon>Bacteria</taxon>
        <taxon>Pseudomonadati</taxon>
        <taxon>Pseudomonadota</taxon>
        <taxon>Gammaproteobacteria</taxon>
        <taxon>Lysobacterales</taxon>
        <taxon>Lysobacteraceae</taxon>
        <taxon>Arenimonas</taxon>
    </lineage>
</organism>
<dbReference type="Proteomes" id="UP000623419">
    <property type="component" value="Unassembled WGS sequence"/>
</dbReference>
<proteinExistence type="predicted"/>
<evidence type="ECO:0000313" key="3">
    <source>
        <dbReference type="EMBL" id="GGA81868.1"/>
    </source>
</evidence>
<evidence type="ECO:0000256" key="1">
    <source>
        <dbReference type="SAM" id="Phobius"/>
    </source>
</evidence>
<sequence>MMKPKIPARFTRTDSWAGIWYLLHGCVLWFGSGFSAYALWQLEAWPPVLRLPLIALATVGAAAGMFFLGSLGHEGFHGNLHRQRDVSMLMGIVGSLGAPLFLSTGVNLGHWRHHSHTNTERDPDFVLYRGNRSLLARLRVPLSTSAQSLRNVAGLLVGNVPMDSAIPFSRRRMQGYVLLNIVLVGASTTAFAVLAFKDPVLFACLVAAPALVAQAYWSLHPYIEHGGTGTQAHLAARNCTSPVYRVLLLGYTWHLCHHLYPRVQTHKLPALARHLREVGYFGDDVVDEPRLLGALRTGMTRALSA</sequence>
<accession>A0ABQ1HKY8</accession>
<keyword evidence="1" id="KW-0812">Transmembrane</keyword>
<evidence type="ECO:0000313" key="4">
    <source>
        <dbReference type="Proteomes" id="UP000623419"/>
    </source>
</evidence>
<protein>
    <recommendedName>
        <fullName evidence="2">Fatty acid desaturase domain-containing protein</fullName>
    </recommendedName>
</protein>
<keyword evidence="1" id="KW-0472">Membrane</keyword>
<keyword evidence="4" id="KW-1185">Reference proteome</keyword>
<feature type="domain" description="Fatty acid desaturase" evidence="2">
    <location>
        <begin position="57"/>
        <end position="280"/>
    </location>
</feature>
<dbReference type="InterPro" id="IPR005804">
    <property type="entry name" value="FA_desaturase_dom"/>
</dbReference>
<keyword evidence="1" id="KW-1133">Transmembrane helix</keyword>
<feature type="transmembrane region" description="Helical" evidence="1">
    <location>
        <begin position="47"/>
        <end position="68"/>
    </location>
</feature>